<evidence type="ECO:0000256" key="5">
    <source>
        <dbReference type="ARBA" id="ARBA00022989"/>
    </source>
</evidence>
<evidence type="ECO:0000256" key="8">
    <source>
        <dbReference type="SAM" id="Phobius"/>
    </source>
</evidence>
<gene>
    <name evidence="9" type="ORF">AN218_33505</name>
</gene>
<accession>A0A1E7K7W0</accession>
<dbReference type="Proteomes" id="UP000176005">
    <property type="component" value="Unassembled WGS sequence"/>
</dbReference>
<evidence type="ECO:0000256" key="1">
    <source>
        <dbReference type="ARBA" id="ARBA00004651"/>
    </source>
</evidence>
<reference evidence="9 10" key="1">
    <citation type="journal article" date="2016" name="Front. Microbiol.">
        <title>Comparative Genomics Analysis of Streptomyces Species Reveals Their Adaptation to the Marine Environment and Their Diversity at the Genomic Level.</title>
        <authorList>
            <person name="Tian X."/>
            <person name="Zhang Z."/>
            <person name="Yang T."/>
            <person name="Chen M."/>
            <person name="Li J."/>
            <person name="Chen F."/>
            <person name="Yang J."/>
            <person name="Li W."/>
            <person name="Zhang B."/>
            <person name="Zhang Z."/>
            <person name="Wu J."/>
            <person name="Zhang C."/>
            <person name="Long L."/>
            <person name="Xiao J."/>
        </authorList>
    </citation>
    <scope>NUCLEOTIDE SEQUENCE [LARGE SCALE GENOMIC DNA]</scope>
    <source>
        <strain evidence="9 10">SCSIO 10429</strain>
    </source>
</reference>
<keyword evidence="5 8" id="KW-1133">Transmembrane helix</keyword>
<comment type="subcellular location">
    <subcellularLocation>
        <location evidence="1">Cell membrane</location>
        <topology evidence="1">Multi-pass membrane protein</topology>
    </subcellularLocation>
</comment>
<proteinExistence type="inferred from homology"/>
<dbReference type="PANTHER" id="PTHR34584">
    <property type="entry name" value="NA(+)/H(+) ANTIPORTER SUBUNIT E1"/>
    <property type="match status" value="1"/>
</dbReference>
<organism evidence="9 10">
    <name type="scientific">Streptomyces nanshensis</name>
    <dbReference type="NCBI Taxonomy" id="518642"/>
    <lineage>
        <taxon>Bacteria</taxon>
        <taxon>Bacillati</taxon>
        <taxon>Actinomycetota</taxon>
        <taxon>Actinomycetes</taxon>
        <taxon>Kitasatosporales</taxon>
        <taxon>Streptomycetaceae</taxon>
        <taxon>Streptomyces</taxon>
    </lineage>
</organism>
<feature type="compositionally biased region" description="Gly residues" evidence="7">
    <location>
        <begin position="206"/>
        <end position="226"/>
    </location>
</feature>
<evidence type="ECO:0008006" key="11">
    <source>
        <dbReference type="Google" id="ProtNLM"/>
    </source>
</evidence>
<comment type="caution">
    <text evidence="9">The sequence shown here is derived from an EMBL/GenBank/DDBJ whole genome shotgun (WGS) entry which is preliminary data.</text>
</comment>
<keyword evidence="10" id="KW-1185">Reference proteome</keyword>
<dbReference type="PANTHER" id="PTHR34584:SF1">
    <property type="entry name" value="NA(+)_H(+) ANTIPORTER SUBUNIT E1"/>
    <property type="match status" value="1"/>
</dbReference>
<protein>
    <recommendedName>
        <fullName evidence="11">Cation:proton antiporter</fullName>
    </recommendedName>
</protein>
<name>A0A1E7K7W0_9ACTN</name>
<evidence type="ECO:0000256" key="4">
    <source>
        <dbReference type="ARBA" id="ARBA00022692"/>
    </source>
</evidence>
<dbReference type="EMBL" id="LJGW01000727">
    <property type="protein sequence ID" value="OEV00002.1"/>
    <property type="molecule type" value="Genomic_DNA"/>
</dbReference>
<dbReference type="GO" id="GO:0005886">
    <property type="term" value="C:plasma membrane"/>
    <property type="evidence" value="ECO:0007669"/>
    <property type="project" value="UniProtKB-SubCell"/>
</dbReference>
<keyword evidence="6 8" id="KW-0472">Membrane</keyword>
<dbReference type="PATRIC" id="fig|518642.10.peg.375"/>
<sequence length="226" mass="24334">MSRVAPPQHPGDAGRGRHGLGGITRRGRLPAAQWPTVLGLTVLWVLLWGTFSVADVLTGIVVGVVVCVVFPLPPIETQVRLRPVGLVRFVVRFVVDMAVSSWRVNRFILGRRPPLCAVLAVRMRSPSDLMLTATSVAVAAVPGSNVLDVHRASGTLYVHVMGAGEESERERARYEVLRLEDRVVRAFGSRADVAALDAWRDAGYPGDRGSGGDGGRDGGSGPWTRR</sequence>
<keyword evidence="3" id="KW-1003">Cell membrane</keyword>
<evidence type="ECO:0000256" key="7">
    <source>
        <dbReference type="SAM" id="MobiDB-lite"/>
    </source>
</evidence>
<dbReference type="InterPro" id="IPR002758">
    <property type="entry name" value="Cation_antiport_E"/>
</dbReference>
<feature type="transmembrane region" description="Helical" evidence="8">
    <location>
        <begin position="45"/>
        <end position="72"/>
    </location>
</feature>
<keyword evidence="4 8" id="KW-0812">Transmembrane</keyword>
<dbReference type="GO" id="GO:0008324">
    <property type="term" value="F:monoatomic cation transmembrane transporter activity"/>
    <property type="evidence" value="ECO:0007669"/>
    <property type="project" value="InterPro"/>
</dbReference>
<evidence type="ECO:0000256" key="3">
    <source>
        <dbReference type="ARBA" id="ARBA00022475"/>
    </source>
</evidence>
<evidence type="ECO:0000256" key="6">
    <source>
        <dbReference type="ARBA" id="ARBA00023136"/>
    </source>
</evidence>
<feature type="region of interest" description="Disordered" evidence="7">
    <location>
        <begin position="201"/>
        <end position="226"/>
    </location>
</feature>
<evidence type="ECO:0000313" key="9">
    <source>
        <dbReference type="EMBL" id="OEV00002.1"/>
    </source>
</evidence>
<dbReference type="AlphaFoldDB" id="A0A1E7K7W0"/>
<evidence type="ECO:0000256" key="2">
    <source>
        <dbReference type="ARBA" id="ARBA00006228"/>
    </source>
</evidence>
<comment type="similarity">
    <text evidence="2">Belongs to the CPA3 antiporters (TC 2.A.63) subunit E family.</text>
</comment>
<dbReference type="NCBIfam" id="NF006521">
    <property type="entry name" value="PRK08965.1-5"/>
    <property type="match status" value="1"/>
</dbReference>
<dbReference type="Pfam" id="PF01899">
    <property type="entry name" value="MNHE"/>
    <property type="match status" value="1"/>
</dbReference>
<dbReference type="RefSeq" id="WP_070020798.1">
    <property type="nucleotide sequence ID" value="NZ_LJGW01000727.1"/>
</dbReference>
<evidence type="ECO:0000313" key="10">
    <source>
        <dbReference type="Proteomes" id="UP000176005"/>
    </source>
</evidence>